<reference evidence="1" key="1">
    <citation type="submission" date="2023-03" db="EMBL/GenBank/DDBJ databases">
        <title>Massive genome expansion in bonnet fungi (Mycena s.s.) driven by repeated elements and novel gene families across ecological guilds.</title>
        <authorList>
            <consortium name="Lawrence Berkeley National Laboratory"/>
            <person name="Harder C.B."/>
            <person name="Miyauchi S."/>
            <person name="Viragh M."/>
            <person name="Kuo A."/>
            <person name="Thoen E."/>
            <person name="Andreopoulos B."/>
            <person name="Lu D."/>
            <person name="Skrede I."/>
            <person name="Drula E."/>
            <person name="Henrissat B."/>
            <person name="Morin E."/>
            <person name="Kohler A."/>
            <person name="Barry K."/>
            <person name="LaButti K."/>
            <person name="Morin E."/>
            <person name="Salamov A."/>
            <person name="Lipzen A."/>
            <person name="Mereny Z."/>
            <person name="Hegedus B."/>
            <person name="Baldrian P."/>
            <person name="Stursova M."/>
            <person name="Weitz H."/>
            <person name="Taylor A."/>
            <person name="Grigoriev I.V."/>
            <person name="Nagy L.G."/>
            <person name="Martin F."/>
            <person name="Kauserud H."/>
        </authorList>
    </citation>
    <scope>NUCLEOTIDE SEQUENCE</scope>
    <source>
        <strain evidence="1">9144</strain>
    </source>
</reference>
<gene>
    <name evidence="1" type="ORF">GGX14DRAFT_518901</name>
</gene>
<keyword evidence="2" id="KW-1185">Reference proteome</keyword>
<sequence>MPELIVTLRVPSVSSLHTLMFMALTCALNFPPKWCQFRLAALQRVSRLMRHLIPSNRVSYPLARTGNPAMSISTYSDEYQEQDFDGFVVFEVEKMSFKVHVSLLRLEAWSPADSAEPERYSPDEKVSPNPIVLLDTAENFRYFLWDLQAFPHELSRLEDGNSDIIKVLDPLLNITEMASKHRLAPLEARALRSLRHFVLSPYFLAASPAQHCRTLRAATCSTSPVAPALLRAVSRRLTHHILRRDFAVDPALASLVTHDPRLQSLRGAVSYRALIALEQRLPDRTALQPVFPRTAGIDVETRMCLLAAHASLLALRARVQAAPPPLPGSLGPSHTHAHAHHACERAWMEIWARAWALAAPTVSADVLGCLRAMTPHVKRMVAEAPCMAVECGLAALEALTALRDEIIDGLGTHFEYPCK</sequence>
<evidence type="ECO:0008006" key="3">
    <source>
        <dbReference type="Google" id="ProtNLM"/>
    </source>
</evidence>
<dbReference type="Proteomes" id="UP001219525">
    <property type="component" value="Unassembled WGS sequence"/>
</dbReference>
<dbReference type="EMBL" id="JARJCW010000020">
    <property type="protein sequence ID" value="KAJ7213994.1"/>
    <property type="molecule type" value="Genomic_DNA"/>
</dbReference>
<comment type="caution">
    <text evidence="1">The sequence shown here is derived from an EMBL/GenBank/DDBJ whole genome shotgun (WGS) entry which is preliminary data.</text>
</comment>
<organism evidence="1 2">
    <name type="scientific">Mycena pura</name>
    <dbReference type="NCBI Taxonomy" id="153505"/>
    <lineage>
        <taxon>Eukaryota</taxon>
        <taxon>Fungi</taxon>
        <taxon>Dikarya</taxon>
        <taxon>Basidiomycota</taxon>
        <taxon>Agaricomycotina</taxon>
        <taxon>Agaricomycetes</taxon>
        <taxon>Agaricomycetidae</taxon>
        <taxon>Agaricales</taxon>
        <taxon>Marasmiineae</taxon>
        <taxon>Mycenaceae</taxon>
        <taxon>Mycena</taxon>
    </lineage>
</organism>
<name>A0AAD6YHI8_9AGAR</name>
<accession>A0AAD6YHI8</accession>
<dbReference type="AlphaFoldDB" id="A0AAD6YHI8"/>
<proteinExistence type="predicted"/>
<protein>
    <recommendedName>
        <fullName evidence="3">BTB domain-containing protein</fullName>
    </recommendedName>
</protein>
<evidence type="ECO:0000313" key="1">
    <source>
        <dbReference type="EMBL" id="KAJ7213994.1"/>
    </source>
</evidence>
<evidence type="ECO:0000313" key="2">
    <source>
        <dbReference type="Proteomes" id="UP001219525"/>
    </source>
</evidence>